<dbReference type="Pfam" id="PF07963">
    <property type="entry name" value="N_methyl"/>
    <property type="match status" value="1"/>
</dbReference>
<sequence length="172" mass="18287">MSSSRAQGGFTLIELLVVLAIVGVLFALGTYSYLSTRNPPRDAARTVHAALITLRSQAMSNTQARRLILVNDKELILQSSVRCSESDQSKWTPIGTVGLDAGNRPLVLTASKPSPANPTVQSNALLVVCFTSRGMAEPQGAMTAARFLNLTDGRRTYVVEAALNGAVRTGAK</sequence>
<dbReference type="Proteomes" id="UP000661918">
    <property type="component" value="Unassembled WGS sequence"/>
</dbReference>
<keyword evidence="3" id="KW-0574">Periplasm</keyword>
<evidence type="ECO:0000256" key="2">
    <source>
        <dbReference type="ARBA" id="ARBA00004418"/>
    </source>
</evidence>
<name>A0ABQ2GYA3_9DEIO</name>
<dbReference type="EMBL" id="BMOM01000026">
    <property type="protein sequence ID" value="GGM16954.1"/>
    <property type="molecule type" value="Genomic_DNA"/>
</dbReference>
<gene>
    <name evidence="6" type="ORF">GCM10010841_26550</name>
</gene>
<dbReference type="Gene3D" id="3.30.700.10">
    <property type="entry name" value="Glycoprotein, Type 4 Pilin"/>
    <property type="match status" value="1"/>
</dbReference>
<evidence type="ECO:0000256" key="5">
    <source>
        <dbReference type="SAM" id="Phobius"/>
    </source>
</evidence>
<evidence type="ECO:0000313" key="7">
    <source>
        <dbReference type="Proteomes" id="UP000661918"/>
    </source>
</evidence>
<comment type="subcellular location">
    <subcellularLocation>
        <location evidence="1">Cell outer membrane</location>
        <topology evidence="1">Single-pass membrane protein</topology>
    </subcellularLocation>
    <subcellularLocation>
        <location evidence="2">Periplasm</location>
    </subcellularLocation>
</comment>
<evidence type="ECO:0000313" key="6">
    <source>
        <dbReference type="EMBL" id="GGM16954.1"/>
    </source>
</evidence>
<dbReference type="NCBIfam" id="TIGR02532">
    <property type="entry name" value="IV_pilin_GFxxxE"/>
    <property type="match status" value="1"/>
</dbReference>
<dbReference type="InterPro" id="IPR012902">
    <property type="entry name" value="N_methyl_site"/>
</dbReference>
<dbReference type="InterPro" id="IPR045584">
    <property type="entry name" value="Pilin-like"/>
</dbReference>
<evidence type="ECO:0008006" key="8">
    <source>
        <dbReference type="Google" id="ProtNLM"/>
    </source>
</evidence>
<evidence type="ECO:0000256" key="3">
    <source>
        <dbReference type="ARBA" id="ARBA00022764"/>
    </source>
</evidence>
<keyword evidence="7" id="KW-1185">Reference proteome</keyword>
<protein>
    <recommendedName>
        <fullName evidence="8">Prepilin-type N-terminal cleavage/methylation domain-containing protein</fullName>
    </recommendedName>
</protein>
<keyword evidence="5" id="KW-1133">Transmembrane helix</keyword>
<keyword evidence="4" id="KW-0998">Cell outer membrane</keyword>
<dbReference type="SUPFAM" id="SSF54523">
    <property type="entry name" value="Pili subunits"/>
    <property type="match status" value="1"/>
</dbReference>
<reference evidence="7" key="1">
    <citation type="journal article" date="2019" name="Int. J. Syst. Evol. Microbiol.">
        <title>The Global Catalogue of Microorganisms (GCM) 10K type strain sequencing project: providing services to taxonomists for standard genome sequencing and annotation.</title>
        <authorList>
            <consortium name="The Broad Institute Genomics Platform"/>
            <consortium name="The Broad Institute Genome Sequencing Center for Infectious Disease"/>
            <person name="Wu L."/>
            <person name="Ma J."/>
        </authorList>
    </citation>
    <scope>NUCLEOTIDE SEQUENCE [LARGE SCALE GENOMIC DNA]</scope>
    <source>
        <strain evidence="7">JCM 15443</strain>
    </source>
</reference>
<dbReference type="RefSeq" id="WP_188904841.1">
    <property type="nucleotide sequence ID" value="NZ_BMOM01000026.1"/>
</dbReference>
<keyword evidence="5" id="KW-0812">Transmembrane</keyword>
<keyword evidence="5" id="KW-0472">Membrane</keyword>
<proteinExistence type="predicted"/>
<evidence type="ECO:0000256" key="4">
    <source>
        <dbReference type="ARBA" id="ARBA00023237"/>
    </source>
</evidence>
<feature type="transmembrane region" description="Helical" evidence="5">
    <location>
        <begin position="12"/>
        <end position="34"/>
    </location>
</feature>
<dbReference type="PROSITE" id="PS00409">
    <property type="entry name" value="PROKAR_NTER_METHYL"/>
    <property type="match status" value="1"/>
</dbReference>
<evidence type="ECO:0000256" key="1">
    <source>
        <dbReference type="ARBA" id="ARBA00004203"/>
    </source>
</evidence>
<accession>A0ABQ2GYA3</accession>
<organism evidence="6 7">
    <name type="scientific">Deinococcus aerophilus</name>
    <dbReference type="NCBI Taxonomy" id="522488"/>
    <lineage>
        <taxon>Bacteria</taxon>
        <taxon>Thermotogati</taxon>
        <taxon>Deinococcota</taxon>
        <taxon>Deinococci</taxon>
        <taxon>Deinococcales</taxon>
        <taxon>Deinococcaceae</taxon>
        <taxon>Deinococcus</taxon>
    </lineage>
</organism>
<comment type="caution">
    <text evidence="6">The sequence shown here is derived from an EMBL/GenBank/DDBJ whole genome shotgun (WGS) entry which is preliminary data.</text>
</comment>